<comment type="caution">
    <text evidence="1">The sequence shown here is derived from an EMBL/GenBank/DDBJ whole genome shotgun (WGS) entry which is preliminary data.</text>
</comment>
<dbReference type="Proteomes" id="UP000193560">
    <property type="component" value="Unassembled WGS sequence"/>
</dbReference>
<name>A0A1X2I2C3_9FUNG</name>
<evidence type="ECO:0000313" key="1">
    <source>
        <dbReference type="EMBL" id="ORZ07878.1"/>
    </source>
</evidence>
<sequence>MLVLSNTCRLLRLLTCVKTEVISIYYFTSSSVKSVLKRLTLKDRHRYFTTFIVENGEFISCHKLCKMEIYGGGRKKQHCIKAHEAAKGDMILWVEIYMAFTQDSLKMCANLIQEANQDHSRHLKSSLRGEFSQILHCASIGLAIKQNV</sequence>
<protein>
    <submittedName>
        <fullName evidence="1">Uncharacterized protein</fullName>
    </submittedName>
</protein>
<keyword evidence="2" id="KW-1185">Reference proteome</keyword>
<proteinExistence type="predicted"/>
<reference evidence="1 2" key="1">
    <citation type="submission" date="2016-07" db="EMBL/GenBank/DDBJ databases">
        <title>Pervasive Adenine N6-methylation of Active Genes in Fungi.</title>
        <authorList>
            <consortium name="DOE Joint Genome Institute"/>
            <person name="Mondo S.J."/>
            <person name="Dannebaum R.O."/>
            <person name="Kuo R.C."/>
            <person name="Labutti K."/>
            <person name="Haridas S."/>
            <person name="Kuo A."/>
            <person name="Salamov A."/>
            <person name="Ahrendt S.R."/>
            <person name="Lipzen A."/>
            <person name="Sullivan W."/>
            <person name="Andreopoulos W.B."/>
            <person name="Clum A."/>
            <person name="Lindquist E."/>
            <person name="Daum C."/>
            <person name="Ramamoorthy G.K."/>
            <person name="Gryganskyi A."/>
            <person name="Culley D."/>
            <person name="Magnuson J.K."/>
            <person name="James T.Y."/>
            <person name="O'Malley M.A."/>
            <person name="Stajich J.E."/>
            <person name="Spatafora J.W."/>
            <person name="Visel A."/>
            <person name="Grigoriev I.V."/>
        </authorList>
    </citation>
    <scope>NUCLEOTIDE SEQUENCE [LARGE SCALE GENOMIC DNA]</scope>
    <source>
        <strain evidence="1 2">NRRL 1336</strain>
    </source>
</reference>
<organism evidence="1 2">
    <name type="scientific">Absidia repens</name>
    <dbReference type="NCBI Taxonomy" id="90262"/>
    <lineage>
        <taxon>Eukaryota</taxon>
        <taxon>Fungi</taxon>
        <taxon>Fungi incertae sedis</taxon>
        <taxon>Mucoromycota</taxon>
        <taxon>Mucoromycotina</taxon>
        <taxon>Mucoromycetes</taxon>
        <taxon>Mucorales</taxon>
        <taxon>Cunninghamellaceae</taxon>
        <taxon>Absidia</taxon>
    </lineage>
</organism>
<gene>
    <name evidence="1" type="ORF">BCR42DRAFT_149288</name>
</gene>
<evidence type="ECO:0000313" key="2">
    <source>
        <dbReference type="Proteomes" id="UP000193560"/>
    </source>
</evidence>
<dbReference type="EMBL" id="MCGE01000033">
    <property type="protein sequence ID" value="ORZ07878.1"/>
    <property type="molecule type" value="Genomic_DNA"/>
</dbReference>
<accession>A0A1X2I2C3</accession>
<dbReference type="AlphaFoldDB" id="A0A1X2I2C3"/>